<organism evidence="1 2">
    <name type="scientific">Gossypium darwinii</name>
    <name type="common">Darwin's cotton</name>
    <name type="synonym">Gossypium barbadense var. darwinii</name>
    <dbReference type="NCBI Taxonomy" id="34276"/>
    <lineage>
        <taxon>Eukaryota</taxon>
        <taxon>Viridiplantae</taxon>
        <taxon>Streptophyta</taxon>
        <taxon>Embryophyta</taxon>
        <taxon>Tracheophyta</taxon>
        <taxon>Spermatophyta</taxon>
        <taxon>Magnoliopsida</taxon>
        <taxon>eudicotyledons</taxon>
        <taxon>Gunneridae</taxon>
        <taxon>Pentapetalae</taxon>
        <taxon>rosids</taxon>
        <taxon>malvids</taxon>
        <taxon>Malvales</taxon>
        <taxon>Malvaceae</taxon>
        <taxon>Malvoideae</taxon>
        <taxon>Gossypium</taxon>
    </lineage>
</organism>
<dbReference type="AlphaFoldDB" id="A0A5D2F454"/>
<reference evidence="1 2" key="1">
    <citation type="submission" date="2019-06" db="EMBL/GenBank/DDBJ databases">
        <title>WGS assembly of Gossypium darwinii.</title>
        <authorList>
            <person name="Chen Z.J."/>
            <person name="Sreedasyam A."/>
            <person name="Ando A."/>
            <person name="Song Q."/>
            <person name="De L."/>
            <person name="Hulse-Kemp A."/>
            <person name="Ding M."/>
            <person name="Ye W."/>
            <person name="Kirkbride R."/>
            <person name="Jenkins J."/>
            <person name="Plott C."/>
            <person name="Lovell J."/>
            <person name="Lin Y.-M."/>
            <person name="Vaughn R."/>
            <person name="Liu B."/>
            <person name="Li W."/>
            <person name="Simpson S."/>
            <person name="Scheffler B."/>
            <person name="Saski C."/>
            <person name="Grover C."/>
            <person name="Hu G."/>
            <person name="Conover J."/>
            <person name="Carlson J."/>
            <person name="Shu S."/>
            <person name="Boston L."/>
            <person name="Williams M."/>
            <person name="Peterson D."/>
            <person name="Mcgee K."/>
            <person name="Jones D."/>
            <person name="Wendel J."/>
            <person name="Stelly D."/>
            <person name="Grimwood J."/>
            <person name="Schmutz J."/>
        </authorList>
    </citation>
    <scope>NUCLEOTIDE SEQUENCE [LARGE SCALE GENOMIC DNA]</scope>
    <source>
        <strain evidence="1">1808015.09</strain>
    </source>
</reference>
<keyword evidence="2" id="KW-1185">Reference proteome</keyword>
<protein>
    <submittedName>
        <fullName evidence="1">Uncharacterized protein</fullName>
    </submittedName>
</protein>
<sequence>MPLEPRASWFSPKFVEAQQLTRHLGVKYCFGAGHESGTKSRQTLNTRYDLKITGVEGNSRDHQLRSLNDRSVIKEVGVWRQPGGLPRSSHP</sequence>
<name>A0A5D2F454_GOSDA</name>
<evidence type="ECO:0000313" key="2">
    <source>
        <dbReference type="Proteomes" id="UP000323506"/>
    </source>
</evidence>
<proteinExistence type="predicted"/>
<dbReference type="EMBL" id="CM017697">
    <property type="protein sequence ID" value="TYG99458.1"/>
    <property type="molecule type" value="Genomic_DNA"/>
</dbReference>
<gene>
    <name evidence="1" type="ORF">ES288_A10G196800v1</name>
</gene>
<evidence type="ECO:0000313" key="1">
    <source>
        <dbReference type="EMBL" id="TYG99458.1"/>
    </source>
</evidence>
<accession>A0A5D2F454</accession>
<dbReference type="Proteomes" id="UP000323506">
    <property type="component" value="Chromosome A10"/>
</dbReference>